<comment type="caution">
    <text evidence="2">The sequence shown here is derived from an EMBL/GenBank/DDBJ whole genome shotgun (WGS) entry which is preliminary data.</text>
</comment>
<proteinExistence type="predicted"/>
<name>A0A916UHD4_9HYPH</name>
<evidence type="ECO:0000313" key="3">
    <source>
        <dbReference type="Proteomes" id="UP000637002"/>
    </source>
</evidence>
<dbReference type="Proteomes" id="UP000637002">
    <property type="component" value="Unassembled WGS sequence"/>
</dbReference>
<evidence type="ECO:0000256" key="1">
    <source>
        <dbReference type="SAM" id="MobiDB-lite"/>
    </source>
</evidence>
<keyword evidence="3" id="KW-1185">Reference proteome</keyword>
<gene>
    <name evidence="2" type="ORF">GCM10010994_34110</name>
</gene>
<organism evidence="2 3">
    <name type="scientific">Chelatococcus reniformis</name>
    <dbReference type="NCBI Taxonomy" id="1494448"/>
    <lineage>
        <taxon>Bacteria</taxon>
        <taxon>Pseudomonadati</taxon>
        <taxon>Pseudomonadota</taxon>
        <taxon>Alphaproteobacteria</taxon>
        <taxon>Hyphomicrobiales</taxon>
        <taxon>Chelatococcaceae</taxon>
        <taxon>Chelatococcus</taxon>
    </lineage>
</organism>
<evidence type="ECO:0000313" key="2">
    <source>
        <dbReference type="EMBL" id="GGC72915.1"/>
    </source>
</evidence>
<protein>
    <submittedName>
        <fullName evidence="2">Uncharacterized protein</fullName>
    </submittedName>
</protein>
<sequence length="60" mass="5978">MRTDPLTPPAGEGPTSAGAAPTGQGSSRGRGIYVRYAVSSTVCASVDARLPMVTTPSQAA</sequence>
<reference evidence="2" key="2">
    <citation type="submission" date="2020-09" db="EMBL/GenBank/DDBJ databases">
        <authorList>
            <person name="Sun Q."/>
            <person name="Zhou Y."/>
        </authorList>
    </citation>
    <scope>NUCLEOTIDE SEQUENCE</scope>
    <source>
        <strain evidence="2">CGMCC 1.12919</strain>
    </source>
</reference>
<dbReference type="EMBL" id="BMGG01000006">
    <property type="protein sequence ID" value="GGC72915.1"/>
    <property type="molecule type" value="Genomic_DNA"/>
</dbReference>
<reference evidence="2" key="1">
    <citation type="journal article" date="2014" name="Int. J. Syst. Evol. Microbiol.">
        <title>Complete genome sequence of Corynebacterium casei LMG S-19264T (=DSM 44701T), isolated from a smear-ripened cheese.</title>
        <authorList>
            <consortium name="US DOE Joint Genome Institute (JGI-PGF)"/>
            <person name="Walter F."/>
            <person name="Albersmeier A."/>
            <person name="Kalinowski J."/>
            <person name="Ruckert C."/>
        </authorList>
    </citation>
    <scope>NUCLEOTIDE SEQUENCE</scope>
    <source>
        <strain evidence="2">CGMCC 1.12919</strain>
    </source>
</reference>
<accession>A0A916UHD4</accession>
<feature type="region of interest" description="Disordered" evidence="1">
    <location>
        <begin position="1"/>
        <end position="29"/>
    </location>
</feature>
<dbReference type="AlphaFoldDB" id="A0A916UHD4"/>